<evidence type="ECO:0000313" key="1">
    <source>
        <dbReference type="EMBL" id="AMW97978.1"/>
    </source>
</evidence>
<evidence type="ECO:0008006" key="3">
    <source>
        <dbReference type="Google" id="ProtNLM"/>
    </source>
</evidence>
<dbReference type="AlphaFoldDB" id="A0A143H8F4"/>
<evidence type="ECO:0000313" key="2">
    <source>
        <dbReference type="Proteomes" id="UP000076021"/>
    </source>
</evidence>
<accession>A0A143H8F4</accession>
<reference evidence="1 2" key="1">
    <citation type="journal article" date="2016" name="Genome Announc.">
        <title>Whole-Genome Sequence of Rummeliibacillus stabekisii Strain PP9 Isolated from Antarctic Soil.</title>
        <authorList>
            <person name="da Mota F.F."/>
            <person name="Vollu R.E."/>
            <person name="Jurelevicius D."/>
            <person name="Seldin L."/>
        </authorList>
    </citation>
    <scope>NUCLEOTIDE SEQUENCE [LARGE SCALE GENOMIC DNA]</scope>
    <source>
        <strain evidence="1 2">PP9</strain>
    </source>
</reference>
<dbReference type="EMBL" id="CP014806">
    <property type="protein sequence ID" value="AMW97978.1"/>
    <property type="molecule type" value="Genomic_DNA"/>
</dbReference>
<organism evidence="1 2">
    <name type="scientific">Rummeliibacillus stabekisii</name>
    <dbReference type="NCBI Taxonomy" id="241244"/>
    <lineage>
        <taxon>Bacteria</taxon>
        <taxon>Bacillati</taxon>
        <taxon>Bacillota</taxon>
        <taxon>Bacilli</taxon>
        <taxon>Bacillales</taxon>
        <taxon>Caryophanaceae</taxon>
        <taxon>Rummeliibacillus</taxon>
    </lineage>
</organism>
<proteinExistence type="predicted"/>
<dbReference type="STRING" id="241244.ATY39_00255"/>
<dbReference type="KEGG" id="rst:ATY39_00255"/>
<protein>
    <recommendedName>
        <fullName evidence="3">DUF2922 domain-containing protein</fullName>
    </recommendedName>
</protein>
<name>A0A143H8F4_9BACL</name>
<gene>
    <name evidence="1" type="ORF">ATY39_00255</name>
</gene>
<reference evidence="2" key="2">
    <citation type="submission" date="2016-03" db="EMBL/GenBank/DDBJ databases">
        <authorList>
            <person name="Ploux O."/>
        </authorList>
    </citation>
    <scope>NUCLEOTIDE SEQUENCE [LARGE SCALE GENOMIC DNA]</scope>
    <source>
        <strain evidence="2">PP9</strain>
    </source>
</reference>
<keyword evidence="2" id="KW-1185">Reference proteome</keyword>
<dbReference type="InterPro" id="IPR021321">
    <property type="entry name" value="DUF2922"/>
</dbReference>
<dbReference type="Proteomes" id="UP000076021">
    <property type="component" value="Chromosome"/>
</dbReference>
<dbReference type="RefSeq" id="WP_066784064.1">
    <property type="nucleotide sequence ID" value="NZ_CP014806.1"/>
</dbReference>
<dbReference type="OrthoDB" id="2454247at2"/>
<dbReference type="Pfam" id="PF11148">
    <property type="entry name" value="DUF2922"/>
    <property type="match status" value="1"/>
</dbReference>
<sequence length="71" mass="8015">MSKVLQLQFQTTKGTEYSISIDAPKEGLSSKEVYDVMNTIIEKGVFEIKGERLAEIDSARYVERTVTELEA</sequence>